<evidence type="ECO:0000313" key="3">
    <source>
        <dbReference type="EMBL" id="SDE64405.1"/>
    </source>
</evidence>
<dbReference type="GO" id="GO:0030041">
    <property type="term" value="P:actin filament polymerization"/>
    <property type="evidence" value="ECO:0007669"/>
    <property type="project" value="TreeGrafter"/>
</dbReference>
<dbReference type="RefSeq" id="WP_083343367.1">
    <property type="nucleotide sequence ID" value="NZ_LT629690.1"/>
</dbReference>
<feature type="transmembrane region" description="Helical" evidence="2">
    <location>
        <begin position="356"/>
        <end position="375"/>
    </location>
</feature>
<feature type="compositionally biased region" description="Polar residues" evidence="1">
    <location>
        <begin position="1"/>
        <end position="12"/>
    </location>
</feature>
<dbReference type="InterPro" id="IPR051412">
    <property type="entry name" value="Formin_Homology_Diaphanous_sf"/>
</dbReference>
<dbReference type="OrthoDB" id="115858at2"/>
<feature type="transmembrane region" description="Helical" evidence="2">
    <location>
        <begin position="270"/>
        <end position="289"/>
    </location>
</feature>
<evidence type="ECO:0000256" key="1">
    <source>
        <dbReference type="SAM" id="MobiDB-lite"/>
    </source>
</evidence>
<keyword evidence="2" id="KW-0812">Transmembrane</keyword>
<dbReference type="Proteomes" id="UP000182427">
    <property type="component" value="Chromosome I"/>
</dbReference>
<sequence>MSIQDNSNQQGYTAPGASAGYDPQMGTHGTNYDPAGAVPPPPPPPYAYPPPPGTHIPNPMLAGLLGFIPGVGAMYNGQFAKGLAHLAIFAIFVSLSSHVADIFGIFVAGWVIYMAFEAYQTALARRDGSPLPDPFGLNNIGERFGFQAHAHPDLNRTWSQTVGRMPGAAPAMEETRYDAATGASYYSRTDAAGNTSSYQVDPAGNVYSQSSTTTVPPAGYAPPPAGYAPPYDPAAYGVPPVPPSAYGMPPVPPVPPMPPVPPAKQIPAGAFWLIGLGIFALLGSLRPFSGLEGEATGGLFLMGLGAFLIYRRHTALRYLYAEGSPELEFSNVRAYRGAAIVLVVGLLVFLQGLHVLHGEMFGAVFLIALGGLLLAERVTQNRAMPGYPSYPNYPGYPGQPVPPAAETPVASKDEPVSIVPKYTRPENDLSIGNDEEGR</sequence>
<dbReference type="AlphaFoldDB" id="A0A1G7ELZ2"/>
<feature type="transmembrane region" description="Helical" evidence="2">
    <location>
        <begin position="295"/>
        <end position="311"/>
    </location>
</feature>
<keyword evidence="4" id="KW-1185">Reference proteome</keyword>
<feature type="region of interest" description="Disordered" evidence="1">
    <location>
        <begin position="395"/>
        <end position="438"/>
    </location>
</feature>
<gene>
    <name evidence="3" type="ORF">SAMN05444167_0021</name>
</gene>
<feature type="compositionally biased region" description="Pro residues" evidence="1">
    <location>
        <begin position="37"/>
        <end position="50"/>
    </location>
</feature>
<dbReference type="PANTHER" id="PTHR45691">
    <property type="entry name" value="PROTEIN DIAPHANOUS"/>
    <property type="match status" value="1"/>
</dbReference>
<evidence type="ECO:0000313" key="4">
    <source>
        <dbReference type="Proteomes" id="UP000182427"/>
    </source>
</evidence>
<feature type="transmembrane region" description="Helical" evidence="2">
    <location>
        <begin position="332"/>
        <end position="350"/>
    </location>
</feature>
<feature type="region of interest" description="Disordered" evidence="1">
    <location>
        <begin position="1"/>
        <end position="50"/>
    </location>
</feature>
<dbReference type="PANTHER" id="PTHR45691:SF6">
    <property type="entry name" value="PROTEIN DIAPHANOUS"/>
    <property type="match status" value="1"/>
</dbReference>
<protein>
    <submittedName>
        <fullName evidence="3">Uncharacterized protein</fullName>
    </submittedName>
</protein>
<keyword evidence="2" id="KW-0472">Membrane</keyword>
<feature type="transmembrane region" description="Helical" evidence="2">
    <location>
        <begin position="60"/>
        <end position="77"/>
    </location>
</feature>
<evidence type="ECO:0000256" key="2">
    <source>
        <dbReference type="SAM" id="Phobius"/>
    </source>
</evidence>
<dbReference type="GO" id="GO:0005884">
    <property type="term" value="C:actin filament"/>
    <property type="evidence" value="ECO:0007669"/>
    <property type="project" value="TreeGrafter"/>
</dbReference>
<reference evidence="3 4" key="1">
    <citation type="submission" date="2016-10" db="EMBL/GenBank/DDBJ databases">
        <authorList>
            <person name="de Groot N.N."/>
        </authorList>
    </citation>
    <scope>NUCLEOTIDE SEQUENCE [LARGE SCALE GENOMIC DNA]</scope>
    <source>
        <strain evidence="3 4">GAS232</strain>
    </source>
</reference>
<dbReference type="EMBL" id="LT629690">
    <property type="protein sequence ID" value="SDE64405.1"/>
    <property type="molecule type" value="Genomic_DNA"/>
</dbReference>
<feature type="transmembrane region" description="Helical" evidence="2">
    <location>
        <begin position="83"/>
        <end position="116"/>
    </location>
</feature>
<organism evidence="3 4">
    <name type="scientific">Terriglobus roseus</name>
    <dbReference type="NCBI Taxonomy" id="392734"/>
    <lineage>
        <taxon>Bacteria</taxon>
        <taxon>Pseudomonadati</taxon>
        <taxon>Acidobacteriota</taxon>
        <taxon>Terriglobia</taxon>
        <taxon>Terriglobales</taxon>
        <taxon>Acidobacteriaceae</taxon>
        <taxon>Terriglobus</taxon>
    </lineage>
</organism>
<proteinExistence type="predicted"/>
<keyword evidence="2" id="KW-1133">Transmembrane helix</keyword>
<name>A0A1G7ELZ2_9BACT</name>
<accession>A0A1G7ELZ2</accession>